<organism evidence="1 2">
    <name type="scientific">Brenthis ino</name>
    <name type="common">lesser marbled fritillary</name>
    <dbReference type="NCBI Taxonomy" id="405034"/>
    <lineage>
        <taxon>Eukaryota</taxon>
        <taxon>Metazoa</taxon>
        <taxon>Ecdysozoa</taxon>
        <taxon>Arthropoda</taxon>
        <taxon>Hexapoda</taxon>
        <taxon>Insecta</taxon>
        <taxon>Pterygota</taxon>
        <taxon>Neoptera</taxon>
        <taxon>Endopterygota</taxon>
        <taxon>Lepidoptera</taxon>
        <taxon>Glossata</taxon>
        <taxon>Ditrysia</taxon>
        <taxon>Papilionoidea</taxon>
        <taxon>Nymphalidae</taxon>
        <taxon>Heliconiinae</taxon>
        <taxon>Argynnini</taxon>
        <taxon>Brenthis</taxon>
    </lineage>
</organism>
<evidence type="ECO:0000313" key="1">
    <source>
        <dbReference type="EMBL" id="CAH0715409.1"/>
    </source>
</evidence>
<dbReference type="OrthoDB" id="3205605at2759"/>
<reference evidence="1" key="1">
    <citation type="submission" date="2021-12" db="EMBL/GenBank/DDBJ databases">
        <authorList>
            <person name="Martin H S."/>
        </authorList>
    </citation>
    <scope>NUCLEOTIDE SEQUENCE</scope>
</reference>
<dbReference type="EMBL" id="OV170230">
    <property type="protein sequence ID" value="CAH0715409.1"/>
    <property type="molecule type" value="Genomic_DNA"/>
</dbReference>
<dbReference type="Gene3D" id="1.10.510.10">
    <property type="entry name" value="Transferase(Phosphotransferase) domain 1"/>
    <property type="match status" value="1"/>
</dbReference>
<keyword evidence="2" id="KW-1185">Reference proteome</keyword>
<gene>
    <name evidence="1" type="ORF">BINO364_LOCUS2337</name>
</gene>
<name>A0A8J9Y2W3_9NEOP</name>
<dbReference type="AlphaFoldDB" id="A0A8J9Y2W3"/>
<protein>
    <submittedName>
        <fullName evidence="1">Uncharacterized protein</fullName>
    </submittedName>
</protein>
<feature type="non-terminal residue" evidence="1">
    <location>
        <position position="178"/>
    </location>
</feature>
<proteinExistence type="predicted"/>
<accession>A0A8J9Y2W3</accession>
<dbReference type="Proteomes" id="UP000838878">
    <property type="component" value="Chromosome 10"/>
</dbReference>
<sequence length="178" mass="20253">MELFVSVSGDYAELRSYYLAVMRILYTYRLVPMALHFRFSAPAVNVQATISKTAENPSSSRMDTDITPINTNQQHSQAFYPTPGSLPDSASKSSKGARALLMRLLERNPKARMRNLRQLQQSAFYMGFNFEHIKAKKVTPKSILEKHFSNCNSADLQDVSTDDKQFTEFDQPAILLYE</sequence>
<evidence type="ECO:0000313" key="2">
    <source>
        <dbReference type="Proteomes" id="UP000838878"/>
    </source>
</evidence>